<sequence>MTARSQGHPKYQPQTPTSQLLRERQRFFEDVLDHDVDLCYPQIHLLRGQWRPPLDSVSSMEVNIDALELSDPLEISELDPNDAFQQSDDVLDPLTPSADLPNISCSRLCFTASPEEASCTDYEEDATDNASETPCGHFLEHSETDISIPDPSHCDGADTAGPDSQ</sequence>
<proteinExistence type="inferred from homology"/>
<reference evidence="3" key="1">
    <citation type="submission" date="2022-03" db="EMBL/GenBank/DDBJ databases">
        <authorList>
            <person name="Alioto T."/>
            <person name="Alioto T."/>
            <person name="Gomez Garrido J."/>
        </authorList>
    </citation>
    <scope>NUCLEOTIDE SEQUENCE</scope>
</reference>
<name>A0AAD1RBK7_PELCU</name>
<dbReference type="Pfam" id="PF04440">
    <property type="entry name" value="Dysbindin"/>
    <property type="match status" value="1"/>
</dbReference>
<protein>
    <submittedName>
        <fullName evidence="3">Dysbindin domain-containing 2</fullName>
    </submittedName>
</protein>
<dbReference type="EMBL" id="OW240913">
    <property type="protein sequence ID" value="CAH2246806.1"/>
    <property type="molecule type" value="Genomic_DNA"/>
</dbReference>
<dbReference type="Proteomes" id="UP001295444">
    <property type="component" value="Chromosome 02"/>
</dbReference>
<comment type="similarity">
    <text evidence="1">Belongs to the dysbindin family.</text>
</comment>
<feature type="region of interest" description="Disordered" evidence="2">
    <location>
        <begin position="118"/>
        <end position="165"/>
    </location>
</feature>
<keyword evidence="4" id="KW-1185">Reference proteome</keyword>
<evidence type="ECO:0000313" key="4">
    <source>
        <dbReference type="Proteomes" id="UP001295444"/>
    </source>
</evidence>
<dbReference type="AlphaFoldDB" id="A0AAD1RBK7"/>
<gene>
    <name evidence="3" type="ORF">PECUL_23A018287</name>
</gene>
<dbReference type="InterPro" id="IPR007531">
    <property type="entry name" value="Dysbindin"/>
</dbReference>
<dbReference type="PANTHER" id="PTHR16294">
    <property type="entry name" value="DYSTROBREVIN BINDING PROTEIN 1 DYSBINDIN"/>
    <property type="match status" value="1"/>
</dbReference>
<evidence type="ECO:0000256" key="2">
    <source>
        <dbReference type="SAM" id="MobiDB-lite"/>
    </source>
</evidence>
<dbReference type="PANTHER" id="PTHR16294:SF7">
    <property type="entry name" value="DYSBINDIN DOMAIN-CONTAINING PROTEIN 2"/>
    <property type="match status" value="1"/>
</dbReference>
<accession>A0AAD1RBK7</accession>
<dbReference type="GO" id="GO:0005737">
    <property type="term" value="C:cytoplasm"/>
    <property type="evidence" value="ECO:0007669"/>
    <property type="project" value="InterPro"/>
</dbReference>
<organism evidence="3 4">
    <name type="scientific">Pelobates cultripes</name>
    <name type="common">Western spadefoot toad</name>
    <dbReference type="NCBI Taxonomy" id="61616"/>
    <lineage>
        <taxon>Eukaryota</taxon>
        <taxon>Metazoa</taxon>
        <taxon>Chordata</taxon>
        <taxon>Craniata</taxon>
        <taxon>Vertebrata</taxon>
        <taxon>Euteleostomi</taxon>
        <taxon>Amphibia</taxon>
        <taxon>Batrachia</taxon>
        <taxon>Anura</taxon>
        <taxon>Pelobatoidea</taxon>
        <taxon>Pelobatidae</taxon>
        <taxon>Pelobates</taxon>
    </lineage>
</organism>
<evidence type="ECO:0000313" key="3">
    <source>
        <dbReference type="EMBL" id="CAH2246806.1"/>
    </source>
</evidence>
<evidence type="ECO:0000256" key="1">
    <source>
        <dbReference type="ARBA" id="ARBA00008686"/>
    </source>
</evidence>